<proteinExistence type="predicted"/>
<evidence type="ECO:0000313" key="2">
    <source>
        <dbReference type="EMBL" id="CAI9168601.1"/>
    </source>
</evidence>
<keyword evidence="3" id="KW-1185">Reference proteome</keyword>
<organism evidence="2 3">
    <name type="scientific">Rangifer tarandus platyrhynchus</name>
    <name type="common">Svalbard reindeer</name>
    <dbReference type="NCBI Taxonomy" id="3082113"/>
    <lineage>
        <taxon>Eukaryota</taxon>
        <taxon>Metazoa</taxon>
        <taxon>Chordata</taxon>
        <taxon>Craniata</taxon>
        <taxon>Vertebrata</taxon>
        <taxon>Euteleostomi</taxon>
        <taxon>Mammalia</taxon>
        <taxon>Eutheria</taxon>
        <taxon>Laurasiatheria</taxon>
        <taxon>Artiodactyla</taxon>
        <taxon>Ruminantia</taxon>
        <taxon>Pecora</taxon>
        <taxon>Cervidae</taxon>
        <taxon>Odocoileinae</taxon>
        <taxon>Rangifer</taxon>
    </lineage>
</organism>
<feature type="compositionally biased region" description="Low complexity" evidence="1">
    <location>
        <begin position="74"/>
        <end position="87"/>
    </location>
</feature>
<gene>
    <name evidence="2" type="ORF">MRATA1EN1_LOCUS17563</name>
</gene>
<feature type="compositionally biased region" description="Gly residues" evidence="1">
    <location>
        <begin position="50"/>
        <end position="69"/>
    </location>
</feature>
<dbReference type="Proteomes" id="UP001176941">
    <property type="component" value="Chromosome 28"/>
</dbReference>
<feature type="compositionally biased region" description="Polar residues" evidence="1">
    <location>
        <begin position="1"/>
        <end position="10"/>
    </location>
</feature>
<evidence type="ECO:0000256" key="1">
    <source>
        <dbReference type="SAM" id="MobiDB-lite"/>
    </source>
</evidence>
<protein>
    <submittedName>
        <fullName evidence="2">Uncharacterized protein</fullName>
    </submittedName>
</protein>
<feature type="region of interest" description="Disordered" evidence="1">
    <location>
        <begin position="1"/>
        <end position="27"/>
    </location>
</feature>
<sequence length="87" mass="8393">MAAANGSFSSPRPAATAAAAATTAPAPEKGVSIRLAQTHLAGCAGVRDQGLGGSPGWDGGGAGADGGGWRRVRLLPSPSLTPRLGSD</sequence>
<feature type="compositionally biased region" description="Low complexity" evidence="1">
    <location>
        <begin position="13"/>
        <end position="27"/>
    </location>
</feature>
<dbReference type="EMBL" id="OX459964">
    <property type="protein sequence ID" value="CAI9168601.1"/>
    <property type="molecule type" value="Genomic_DNA"/>
</dbReference>
<reference evidence="2" key="1">
    <citation type="submission" date="2023-04" db="EMBL/GenBank/DDBJ databases">
        <authorList>
            <consortium name="ELIXIR-Norway"/>
        </authorList>
    </citation>
    <scope>NUCLEOTIDE SEQUENCE [LARGE SCALE GENOMIC DNA]</scope>
</reference>
<evidence type="ECO:0000313" key="3">
    <source>
        <dbReference type="Proteomes" id="UP001176941"/>
    </source>
</evidence>
<name>A0ABN8Z8W8_RANTA</name>
<accession>A0ABN8Z8W8</accession>
<feature type="region of interest" description="Disordered" evidence="1">
    <location>
        <begin position="46"/>
        <end position="87"/>
    </location>
</feature>